<gene>
    <name evidence="3" type="ORF">DSM107010_70760</name>
</gene>
<dbReference type="InterPro" id="IPR051122">
    <property type="entry name" value="SDR_DHRS6-like"/>
</dbReference>
<dbReference type="InterPro" id="IPR036291">
    <property type="entry name" value="NAD(P)-bd_dom_sf"/>
</dbReference>
<accession>A0AB37U8W3</accession>
<comment type="similarity">
    <text evidence="1">Belongs to the short-chain dehydrogenases/reductases (SDR) family.</text>
</comment>
<proteinExistence type="inferred from homology"/>
<organism evidence="3 4">
    <name type="scientific">Chroococcidiopsis cubana SAG 39.79</name>
    <dbReference type="NCBI Taxonomy" id="388085"/>
    <lineage>
        <taxon>Bacteria</taxon>
        <taxon>Bacillati</taxon>
        <taxon>Cyanobacteriota</taxon>
        <taxon>Cyanophyceae</taxon>
        <taxon>Chroococcidiopsidales</taxon>
        <taxon>Chroococcidiopsidaceae</taxon>
        <taxon>Chroococcidiopsis</taxon>
    </lineage>
</organism>
<dbReference type="CDD" id="cd11731">
    <property type="entry name" value="Lin1944_like_SDR_c"/>
    <property type="match status" value="1"/>
</dbReference>
<evidence type="ECO:0000256" key="2">
    <source>
        <dbReference type="ARBA" id="ARBA00023002"/>
    </source>
</evidence>
<dbReference type="PANTHER" id="PTHR43477">
    <property type="entry name" value="DIHYDROANTICAPSIN 7-DEHYDROGENASE"/>
    <property type="match status" value="1"/>
</dbReference>
<dbReference type="PANTHER" id="PTHR43477:SF1">
    <property type="entry name" value="DIHYDROANTICAPSIN 7-DEHYDROGENASE"/>
    <property type="match status" value="1"/>
</dbReference>
<dbReference type="InterPro" id="IPR002347">
    <property type="entry name" value="SDR_fam"/>
</dbReference>
<dbReference type="Gene3D" id="3.40.50.720">
    <property type="entry name" value="NAD(P)-binding Rossmann-like Domain"/>
    <property type="match status" value="1"/>
</dbReference>
<sequence length="238" mass="25095">MLLQDQQVVIIGASSGMGLATAKAAAEAGAKVTLAARKQDRLERAALEIGQGSQAIVADIGDERAIKSLFAQVRSVDHLVTTAADLTFASIEQLSSDDAQRIVTSKILGPFYAVKHAAPRLSRTGSITFFSGFSAWKPIPKTALIAAVDGALAAFCRSLAVELAPIRVNVMAPGVVETPMWQGVPEEQRKAFLTTVSEQLPVGRIGSLADMANAALYLMQNSFITGTILHVDGGHQLV</sequence>
<keyword evidence="2" id="KW-0560">Oxidoreductase</keyword>
<dbReference type="PRINTS" id="PR00081">
    <property type="entry name" value="GDHRDH"/>
</dbReference>
<reference evidence="3 4" key="1">
    <citation type="journal article" date="2019" name="Genome Biol. Evol.">
        <title>Day and night: Metabolic profiles and evolutionary relationships of six axenic non-marine cyanobacteria.</title>
        <authorList>
            <person name="Will S.E."/>
            <person name="Henke P."/>
            <person name="Boedeker C."/>
            <person name="Huang S."/>
            <person name="Brinkmann H."/>
            <person name="Rohde M."/>
            <person name="Jarek M."/>
            <person name="Friedl T."/>
            <person name="Seufert S."/>
            <person name="Schumacher M."/>
            <person name="Overmann J."/>
            <person name="Neumann-Schaal M."/>
            <person name="Petersen J."/>
        </authorList>
    </citation>
    <scope>NUCLEOTIDE SEQUENCE [LARGE SCALE GENOMIC DNA]</scope>
    <source>
        <strain evidence="3 4">SAG 39.79</strain>
    </source>
</reference>
<dbReference type="GO" id="GO:0016491">
    <property type="term" value="F:oxidoreductase activity"/>
    <property type="evidence" value="ECO:0007669"/>
    <property type="project" value="UniProtKB-KW"/>
</dbReference>
<evidence type="ECO:0000256" key="1">
    <source>
        <dbReference type="ARBA" id="ARBA00006484"/>
    </source>
</evidence>
<dbReference type="AlphaFoldDB" id="A0AB37U8W3"/>
<dbReference type="SUPFAM" id="SSF51735">
    <property type="entry name" value="NAD(P)-binding Rossmann-fold domains"/>
    <property type="match status" value="1"/>
</dbReference>
<dbReference type="Pfam" id="PF13561">
    <property type="entry name" value="adh_short_C2"/>
    <property type="match status" value="1"/>
</dbReference>
<dbReference type="Proteomes" id="UP000282574">
    <property type="component" value="Unassembled WGS sequence"/>
</dbReference>
<keyword evidence="4" id="KW-1185">Reference proteome</keyword>
<protein>
    <submittedName>
        <fullName evidence="3">Short chain dehydrogenase</fullName>
    </submittedName>
</protein>
<name>A0AB37U8W3_9CYAN</name>
<evidence type="ECO:0000313" key="3">
    <source>
        <dbReference type="EMBL" id="RUS96215.1"/>
    </source>
</evidence>
<comment type="caution">
    <text evidence="3">The sequence shown here is derived from an EMBL/GenBank/DDBJ whole genome shotgun (WGS) entry which is preliminary data.</text>
</comment>
<dbReference type="EMBL" id="RSCK01000183">
    <property type="protein sequence ID" value="RUS96215.1"/>
    <property type="molecule type" value="Genomic_DNA"/>
</dbReference>
<evidence type="ECO:0000313" key="4">
    <source>
        <dbReference type="Proteomes" id="UP000282574"/>
    </source>
</evidence>
<dbReference type="RefSeq" id="WP_106170692.1">
    <property type="nucleotide sequence ID" value="NZ_JAVKZF010000004.1"/>
</dbReference>
<dbReference type="NCBIfam" id="NF005449">
    <property type="entry name" value="PRK07041.1"/>
    <property type="match status" value="1"/>
</dbReference>